<dbReference type="SUPFAM" id="SSF53850">
    <property type="entry name" value="Periplasmic binding protein-like II"/>
    <property type="match status" value="1"/>
</dbReference>
<comment type="subunit">
    <text evidence="3">The complex is composed of two ATP-binding proteins (UgpC), two transmembrane proteins (UgpA and UgpE) and a solute-binding protein (UgpB).</text>
</comment>
<evidence type="ECO:0000256" key="3">
    <source>
        <dbReference type="ARBA" id="ARBA00011557"/>
    </source>
</evidence>
<proteinExistence type="inferred from homology"/>
<feature type="signal peptide" evidence="7">
    <location>
        <begin position="1"/>
        <end position="39"/>
    </location>
</feature>
<keyword evidence="5" id="KW-0813">Transport</keyword>
<accession>A0A328XWJ9</accession>
<reference evidence="8 9" key="1">
    <citation type="submission" date="2018-06" db="EMBL/GenBank/DDBJ databases">
        <title>Comparative analysis of microorganisms from saline springs in Andes Mountain Range, Colombia.</title>
        <authorList>
            <person name="Rubin E."/>
        </authorList>
    </citation>
    <scope>NUCLEOTIDE SEQUENCE [LARGE SCALE GENOMIC DNA]</scope>
    <source>
        <strain evidence="8 9">USBA-857</strain>
    </source>
</reference>
<evidence type="ECO:0000256" key="4">
    <source>
        <dbReference type="ARBA" id="ARBA00017470"/>
    </source>
</evidence>
<evidence type="ECO:0000256" key="1">
    <source>
        <dbReference type="ARBA" id="ARBA00004418"/>
    </source>
</evidence>
<dbReference type="EMBL" id="QLSX01000001">
    <property type="protein sequence ID" value="RAR64637.1"/>
    <property type="molecule type" value="Genomic_DNA"/>
</dbReference>
<organism evidence="8 9">
    <name type="scientific">Onishia taeanensis</name>
    <dbReference type="NCBI Taxonomy" id="284577"/>
    <lineage>
        <taxon>Bacteria</taxon>
        <taxon>Pseudomonadati</taxon>
        <taxon>Pseudomonadota</taxon>
        <taxon>Gammaproteobacteria</taxon>
        <taxon>Oceanospirillales</taxon>
        <taxon>Halomonadaceae</taxon>
        <taxon>Onishia</taxon>
    </lineage>
</organism>
<dbReference type="RefSeq" id="WP_112053479.1">
    <property type="nucleotide sequence ID" value="NZ_QLSX01000001.1"/>
</dbReference>
<dbReference type="Proteomes" id="UP000249700">
    <property type="component" value="Unassembled WGS sequence"/>
</dbReference>
<dbReference type="CDD" id="cd14748">
    <property type="entry name" value="PBP2_UgpB"/>
    <property type="match status" value="1"/>
</dbReference>
<comment type="caution">
    <text evidence="8">The sequence shown here is derived from an EMBL/GenBank/DDBJ whole genome shotgun (WGS) entry which is preliminary data.</text>
</comment>
<dbReference type="NCBIfam" id="NF008211">
    <property type="entry name" value="PRK10974.1"/>
    <property type="match status" value="1"/>
</dbReference>
<dbReference type="AlphaFoldDB" id="A0A328XWJ9"/>
<feature type="chain" id="PRO_5016449238" description="sn-glycerol-3-phosphate-binding periplasmic protein UgpB" evidence="7">
    <location>
        <begin position="40"/>
        <end position="457"/>
    </location>
</feature>
<dbReference type="OrthoDB" id="4393730at2"/>
<evidence type="ECO:0000256" key="7">
    <source>
        <dbReference type="SAM" id="SignalP"/>
    </source>
</evidence>
<dbReference type="Pfam" id="PF13416">
    <property type="entry name" value="SBP_bac_8"/>
    <property type="match status" value="1"/>
</dbReference>
<comment type="similarity">
    <text evidence="2">Belongs to the bacterial solute-binding protein 1 family.</text>
</comment>
<evidence type="ECO:0000313" key="9">
    <source>
        <dbReference type="Proteomes" id="UP000249700"/>
    </source>
</evidence>
<dbReference type="InterPro" id="IPR050490">
    <property type="entry name" value="Bact_solute-bd_prot1"/>
</dbReference>
<comment type="subcellular location">
    <subcellularLocation>
        <location evidence="1">Periplasm</location>
    </subcellularLocation>
</comment>
<keyword evidence="6 7" id="KW-0732">Signal</keyword>
<sequence length="457" mass="49668">MRYLPACLSHRSPSSPSPRRLLGLVVATALTTTSASAMAATEIEWWHAMGGTLGNKVNEIADDFNQSQSDYVIKPVFKGNYTETMTSAIAAFRAGKGPDIVQIFEVGTATMMGAKGAIVPVHQLMADYAPEQGAAFDPDAYLSAVTGYYTDRDGQMLSLPFNSSTPVTYFNKDVLAKAGVDSVPTTWQEMDDALKKVVDSGAAECGLTTTWPSWVMLENYSARNDIPFASKANGFAGVDARLEFNQTAVVDQIQRLDDWQADNRFVYGGRYDDAAPKFYSGECAMMMGSSASYAGVKESAKGFEFGVAPLPYDADVIDTPQNSIIGGASLWVLTGQEDDEYRGVAKFFQYLSSPEVQADWHQFTGYLPITTAAAELTREQGFYAEHPGTDVAITQMTSATPTENSKGLRLGNMVQIRDVINEELEQIFSGDKSAQQGLDEAVERGNALLEKFARRQG</sequence>
<evidence type="ECO:0000256" key="6">
    <source>
        <dbReference type="ARBA" id="ARBA00022729"/>
    </source>
</evidence>
<name>A0A328XWJ9_9GAMM</name>
<dbReference type="PANTHER" id="PTHR43649">
    <property type="entry name" value="ARABINOSE-BINDING PROTEIN-RELATED"/>
    <property type="match status" value="1"/>
</dbReference>
<dbReference type="InterPro" id="IPR006059">
    <property type="entry name" value="SBP"/>
</dbReference>
<protein>
    <recommendedName>
        <fullName evidence="4">sn-glycerol-3-phosphate-binding periplasmic protein UgpB</fullName>
    </recommendedName>
</protein>
<dbReference type="PANTHER" id="PTHR43649:SF31">
    <property type="entry name" value="SN-GLYCEROL-3-PHOSPHATE-BINDING PERIPLASMIC PROTEIN UGPB"/>
    <property type="match status" value="1"/>
</dbReference>
<dbReference type="Gene3D" id="3.40.190.10">
    <property type="entry name" value="Periplasmic binding protein-like II"/>
    <property type="match status" value="2"/>
</dbReference>
<evidence type="ECO:0000256" key="5">
    <source>
        <dbReference type="ARBA" id="ARBA00022448"/>
    </source>
</evidence>
<dbReference type="GO" id="GO:0042597">
    <property type="term" value="C:periplasmic space"/>
    <property type="evidence" value="ECO:0007669"/>
    <property type="project" value="UniProtKB-SubCell"/>
</dbReference>
<evidence type="ECO:0000256" key="2">
    <source>
        <dbReference type="ARBA" id="ARBA00008520"/>
    </source>
</evidence>
<gene>
    <name evidence="8" type="ORF">BCL93_101462</name>
</gene>
<evidence type="ECO:0000313" key="8">
    <source>
        <dbReference type="EMBL" id="RAR64637.1"/>
    </source>
</evidence>